<feature type="non-terminal residue" evidence="4">
    <location>
        <position position="533"/>
    </location>
</feature>
<evidence type="ECO:0000313" key="3">
    <source>
        <dbReference type="EMBL" id="CAF1242568.1"/>
    </source>
</evidence>
<dbReference type="Proteomes" id="UP000663829">
    <property type="component" value="Unassembled WGS sequence"/>
</dbReference>
<organism evidence="4 7">
    <name type="scientific">Didymodactylos carnosus</name>
    <dbReference type="NCBI Taxonomy" id="1234261"/>
    <lineage>
        <taxon>Eukaryota</taxon>
        <taxon>Metazoa</taxon>
        <taxon>Spiralia</taxon>
        <taxon>Gnathifera</taxon>
        <taxon>Rotifera</taxon>
        <taxon>Eurotatoria</taxon>
        <taxon>Bdelloidea</taxon>
        <taxon>Philodinida</taxon>
        <taxon>Philodinidae</taxon>
        <taxon>Didymodactylos</taxon>
    </lineage>
</organism>
<dbReference type="Proteomes" id="UP000681722">
    <property type="component" value="Unassembled WGS sequence"/>
</dbReference>
<dbReference type="Proteomes" id="UP000682733">
    <property type="component" value="Unassembled WGS sequence"/>
</dbReference>
<reference evidence="4" key="1">
    <citation type="submission" date="2021-02" db="EMBL/GenBank/DDBJ databases">
        <authorList>
            <person name="Nowell W R."/>
        </authorList>
    </citation>
    <scope>NUCLEOTIDE SEQUENCE</scope>
</reference>
<keyword evidence="2" id="KW-0472">Membrane</keyword>
<feature type="region of interest" description="Disordered" evidence="1">
    <location>
        <begin position="59"/>
        <end position="92"/>
    </location>
</feature>
<feature type="transmembrane region" description="Helical" evidence="2">
    <location>
        <begin position="505"/>
        <end position="531"/>
    </location>
</feature>
<feature type="compositionally biased region" description="Low complexity" evidence="1">
    <location>
        <begin position="79"/>
        <end position="92"/>
    </location>
</feature>
<gene>
    <name evidence="4" type="ORF">GPM918_LOCUS33736</name>
    <name evidence="3" type="ORF">OVA965_LOCUS25894</name>
    <name evidence="6" type="ORF">SRO942_LOCUS34424</name>
    <name evidence="5" type="ORF">TMI583_LOCUS26625</name>
</gene>
<evidence type="ECO:0000313" key="4">
    <source>
        <dbReference type="EMBL" id="CAF1421565.1"/>
    </source>
</evidence>
<dbReference type="EMBL" id="CAJOBC010083626">
    <property type="protein sequence ID" value="CAF4304508.1"/>
    <property type="molecule type" value="Genomic_DNA"/>
</dbReference>
<evidence type="ECO:0000313" key="7">
    <source>
        <dbReference type="Proteomes" id="UP000663829"/>
    </source>
</evidence>
<evidence type="ECO:0000256" key="2">
    <source>
        <dbReference type="SAM" id="Phobius"/>
    </source>
</evidence>
<dbReference type="Proteomes" id="UP000677228">
    <property type="component" value="Unassembled WGS sequence"/>
</dbReference>
<keyword evidence="7" id="KW-1185">Reference proteome</keyword>
<proteinExistence type="predicted"/>
<protein>
    <submittedName>
        <fullName evidence="4">Uncharacterized protein</fullName>
    </submittedName>
</protein>
<dbReference type="AlphaFoldDB" id="A0A815MJS0"/>
<accession>A0A815MJS0</accession>
<dbReference type="EMBL" id="CAJOBA010037846">
    <property type="protein sequence ID" value="CAF4050007.1"/>
    <property type="molecule type" value="Genomic_DNA"/>
</dbReference>
<name>A0A815MJS0_9BILA</name>
<sequence>MSLCENLASAFTRDNNDSARYTQYRVRLRELLSASNVNSSANSTDDIFKHVNDLTNDDIINQSHSSGSNESSDEDDDSSTSSSVSVSEESMSVNEEIVVDPLLYENGDIHVSEAISSICNYIAECKLNYLQQKKLIDLIYLLIPKDNKLNRRKLSKQLNKPFIYKTLCNNCTHELNLTSNVCSNTCKLNSKERNEEGVIEQCINDLKSSISDVAQRNLHLITTYPSEVERLLPNDILNADIYKRETSTNSLYISLQLHSDGIDLMTTKHKNCYLTTGTILEIPPSIRDLAKNKILLSLYIGKKQPSIELMYGTLIEDLISLMRTEITLVDDNKKKLYFKFRCQGDKNDLPCRAVKWKISQFNGYFCCTNCKQHGETRNTSFVYYPYTDRNHPRSQNDFLTAAQLSESRTLPNQIAIVEDIKGYSPLLRIYNNVSESALFDYMHAVCGSSGHIGHLLRKWLSHVKSPTATAMTDFVLNILAPHDTKVTLKPFSDYDWWKSKESKFFLLYISMPMVVKLLPAIIANQYVLFFIST</sequence>
<evidence type="ECO:0000313" key="5">
    <source>
        <dbReference type="EMBL" id="CAF4050007.1"/>
    </source>
</evidence>
<dbReference type="OrthoDB" id="10123855at2759"/>
<evidence type="ECO:0000313" key="6">
    <source>
        <dbReference type="EMBL" id="CAF4304508.1"/>
    </source>
</evidence>
<comment type="caution">
    <text evidence="4">The sequence shown here is derived from an EMBL/GenBank/DDBJ whole genome shotgun (WGS) entry which is preliminary data.</text>
</comment>
<dbReference type="EMBL" id="CAJNOK010016298">
    <property type="protein sequence ID" value="CAF1242568.1"/>
    <property type="molecule type" value="Genomic_DNA"/>
</dbReference>
<dbReference type="EMBL" id="CAJNOQ010018197">
    <property type="protein sequence ID" value="CAF1421565.1"/>
    <property type="molecule type" value="Genomic_DNA"/>
</dbReference>
<keyword evidence="2" id="KW-1133">Transmembrane helix</keyword>
<evidence type="ECO:0000256" key="1">
    <source>
        <dbReference type="SAM" id="MobiDB-lite"/>
    </source>
</evidence>
<keyword evidence="2" id="KW-0812">Transmembrane</keyword>